<dbReference type="AlphaFoldDB" id="A0AAJ6DCL1"/>
<keyword evidence="2" id="KW-0813">Transport</keyword>
<evidence type="ECO:0000259" key="11">
    <source>
        <dbReference type="Pfam" id="PF03553"/>
    </source>
</evidence>
<dbReference type="Proteomes" id="UP001224674">
    <property type="component" value="Chromosome"/>
</dbReference>
<dbReference type="GO" id="GO:0015297">
    <property type="term" value="F:antiporter activity"/>
    <property type="evidence" value="ECO:0007669"/>
    <property type="project" value="UniProtKB-KW"/>
</dbReference>
<keyword evidence="5 10" id="KW-0812">Transmembrane</keyword>
<keyword evidence="7 10" id="KW-0472">Membrane</keyword>
<feature type="transmembrane region" description="Helical" evidence="10">
    <location>
        <begin position="122"/>
        <end position="141"/>
    </location>
</feature>
<dbReference type="PANTHER" id="PTHR33451">
    <property type="entry name" value="MALATE-2H(+)/NA(+)-LACTATE ANTIPORTER"/>
    <property type="match status" value="1"/>
</dbReference>
<dbReference type="PANTHER" id="PTHR33451:SF3">
    <property type="entry name" value="MALATE-2H(+)_NA(+)-LACTATE ANTIPORTER"/>
    <property type="match status" value="1"/>
</dbReference>
<feature type="transmembrane region" description="Helical" evidence="10">
    <location>
        <begin position="147"/>
        <end position="163"/>
    </location>
</feature>
<dbReference type="InterPro" id="IPR018461">
    <property type="entry name" value="Na/H_Antiport_NhaC-like_C"/>
</dbReference>
<evidence type="ECO:0000256" key="5">
    <source>
        <dbReference type="ARBA" id="ARBA00022692"/>
    </source>
</evidence>
<protein>
    <submittedName>
        <fullName evidence="12">Na+/H+ antiporter NhaC</fullName>
    </submittedName>
</protein>
<feature type="transmembrane region" description="Helical" evidence="10">
    <location>
        <begin position="36"/>
        <end position="56"/>
    </location>
</feature>
<feature type="region of interest" description="Disordered" evidence="9">
    <location>
        <begin position="466"/>
        <end position="495"/>
    </location>
</feature>
<evidence type="ECO:0000256" key="1">
    <source>
        <dbReference type="ARBA" id="ARBA00004651"/>
    </source>
</evidence>
<dbReference type="Pfam" id="PF03553">
    <property type="entry name" value="Na_H_antiporter"/>
    <property type="match status" value="1"/>
</dbReference>
<evidence type="ECO:0000256" key="10">
    <source>
        <dbReference type="SAM" id="Phobius"/>
    </source>
</evidence>
<evidence type="ECO:0000256" key="3">
    <source>
        <dbReference type="ARBA" id="ARBA00022449"/>
    </source>
</evidence>
<evidence type="ECO:0000313" key="12">
    <source>
        <dbReference type="EMBL" id="WGH92952.1"/>
    </source>
</evidence>
<comment type="subcellular location">
    <subcellularLocation>
        <location evidence="1">Cell membrane</location>
        <topology evidence="1">Multi-pass membrane protein</topology>
    </subcellularLocation>
</comment>
<keyword evidence="13" id="KW-1185">Reference proteome</keyword>
<proteinExistence type="inferred from homology"/>
<reference evidence="12 13" key="1">
    <citation type="submission" date="2023-03" db="EMBL/GenBank/DDBJ databases">
        <title>Complete genome sequences of several Auritidibacter ignavus strains isolated from ear infections.</title>
        <authorList>
            <person name="Baehr T."/>
            <person name="Baumhoegger A.M."/>
        </authorList>
    </citation>
    <scope>NUCLEOTIDE SEQUENCE [LARGE SCALE GENOMIC DNA]</scope>
    <source>
        <strain evidence="12 13">BABAE-6</strain>
    </source>
</reference>
<feature type="compositionally biased region" description="Polar residues" evidence="9">
    <location>
        <begin position="473"/>
        <end position="488"/>
    </location>
</feature>
<feature type="domain" description="Na+/H+ antiporter NhaC-like C-terminal" evidence="11">
    <location>
        <begin position="159"/>
        <end position="453"/>
    </location>
</feature>
<dbReference type="GO" id="GO:0005886">
    <property type="term" value="C:plasma membrane"/>
    <property type="evidence" value="ECO:0007669"/>
    <property type="project" value="UniProtKB-SubCell"/>
</dbReference>
<name>A0AAJ6DCL1_9MICC</name>
<feature type="transmembrane region" description="Helical" evidence="10">
    <location>
        <begin position="235"/>
        <end position="254"/>
    </location>
</feature>
<feature type="transmembrane region" description="Helical" evidence="10">
    <location>
        <begin position="192"/>
        <end position="215"/>
    </location>
</feature>
<evidence type="ECO:0000256" key="9">
    <source>
        <dbReference type="SAM" id="MobiDB-lite"/>
    </source>
</evidence>
<feature type="transmembrane region" description="Helical" evidence="10">
    <location>
        <begin position="310"/>
        <end position="330"/>
    </location>
</feature>
<feature type="transmembrane region" description="Helical" evidence="10">
    <location>
        <begin position="259"/>
        <end position="278"/>
    </location>
</feature>
<keyword evidence="4" id="KW-1003">Cell membrane</keyword>
<feature type="transmembrane region" description="Helical" evidence="10">
    <location>
        <begin position="12"/>
        <end position="30"/>
    </location>
</feature>
<evidence type="ECO:0000256" key="8">
    <source>
        <dbReference type="ARBA" id="ARBA00038435"/>
    </source>
</evidence>
<evidence type="ECO:0000256" key="6">
    <source>
        <dbReference type="ARBA" id="ARBA00022989"/>
    </source>
</evidence>
<accession>A0AAJ6DCL1</accession>
<dbReference type="EMBL" id="CP122566">
    <property type="protein sequence ID" value="WGH92952.1"/>
    <property type="molecule type" value="Genomic_DNA"/>
</dbReference>
<keyword evidence="3" id="KW-0050">Antiport</keyword>
<feature type="transmembrane region" description="Helical" evidence="10">
    <location>
        <begin position="431"/>
        <end position="451"/>
    </location>
</feature>
<sequence>MTEHKLPAVPVALLPIAVLVVMALLSISVWDIDMVIPLMSAVIVTVVIGKALGYTWRELEQSMVRGVSRALPAVFILFLIGMIIGTWIEGGLIPTIIYYGLTAIWPVVFLPLACLVPAIVSLVLGTSLTTIATVGIAFIAIGQGMGFNPALVAGAVISGAFFGDKLSPLSDTTNLAAAMGGVKLFDHIRHMLWDTIPALVIALAIYAFIGWPMGAEGSVGDGEVTELLTALDAEFVIHPLLLIVPVIAIGLMLIRVPALLTLLMVALLGAATALIVQGSSLTEVMQSMSAGIASETGVEFIDSLLSRGGVAQMLSTIALVVVATALGGILEKTGAFKSLVGTVVRRVKRPGSMVATSMGAGFTVAISSGEQYVSVLLPARAFLGPYQKMGLAPVNLTRVAEAAGTVGINLVPWSVPAVFAADVFGLSPLEFIPFVFFAMLVPVINLIYAYTGFSIKRIDPRDNPTEVIPSSDIDVSQYQDLSPDTPGSASHKPAK</sequence>
<gene>
    <name evidence="12" type="primary">nhaC</name>
    <name evidence="12" type="ORF">QDX21_11745</name>
</gene>
<evidence type="ECO:0000313" key="13">
    <source>
        <dbReference type="Proteomes" id="UP001224674"/>
    </source>
</evidence>
<evidence type="ECO:0000256" key="2">
    <source>
        <dbReference type="ARBA" id="ARBA00022448"/>
    </source>
</evidence>
<organism evidence="12 13">
    <name type="scientific">Auritidibacter ignavus</name>
    <dbReference type="NCBI Taxonomy" id="678932"/>
    <lineage>
        <taxon>Bacteria</taxon>
        <taxon>Bacillati</taxon>
        <taxon>Actinomycetota</taxon>
        <taxon>Actinomycetes</taxon>
        <taxon>Micrococcales</taxon>
        <taxon>Micrococcaceae</taxon>
        <taxon>Auritidibacter</taxon>
    </lineage>
</organism>
<dbReference type="InterPro" id="IPR004770">
    <property type="entry name" value="Na/H_antiport_NhaC"/>
</dbReference>
<feature type="transmembrane region" description="Helical" evidence="10">
    <location>
        <begin position="351"/>
        <end position="369"/>
    </location>
</feature>
<dbReference type="InterPro" id="IPR052180">
    <property type="entry name" value="NhaC_Na-H+_Antiporter"/>
</dbReference>
<feature type="transmembrane region" description="Helical" evidence="10">
    <location>
        <begin position="68"/>
        <end position="90"/>
    </location>
</feature>
<evidence type="ECO:0000256" key="4">
    <source>
        <dbReference type="ARBA" id="ARBA00022475"/>
    </source>
</evidence>
<dbReference type="RefSeq" id="WP_279674797.1">
    <property type="nucleotide sequence ID" value="NZ_CP122566.1"/>
</dbReference>
<evidence type="ECO:0000256" key="7">
    <source>
        <dbReference type="ARBA" id="ARBA00023136"/>
    </source>
</evidence>
<comment type="similarity">
    <text evidence="8">Belongs to the NhaC Na(+)/H(+) (TC 2.A.35) antiporter family.</text>
</comment>
<dbReference type="NCBIfam" id="TIGR00931">
    <property type="entry name" value="antiport_nhaC"/>
    <property type="match status" value="1"/>
</dbReference>
<feature type="transmembrane region" description="Helical" evidence="10">
    <location>
        <begin position="96"/>
        <end position="115"/>
    </location>
</feature>
<keyword evidence="6 10" id="KW-1133">Transmembrane helix</keyword>